<evidence type="ECO:0000256" key="1">
    <source>
        <dbReference type="SAM" id="MobiDB-lite"/>
    </source>
</evidence>
<name>A0A146JZL0_9EUKA</name>
<proteinExistence type="predicted"/>
<accession>A0A146JZL0</accession>
<protein>
    <submittedName>
        <fullName evidence="2">Uncharacterized protein</fullName>
    </submittedName>
</protein>
<evidence type="ECO:0000313" key="2">
    <source>
        <dbReference type="EMBL" id="JAP90120.1"/>
    </source>
</evidence>
<gene>
    <name evidence="2" type="ORF">TPC1_30385</name>
</gene>
<dbReference type="EMBL" id="GDID01006486">
    <property type="protein sequence ID" value="JAP90120.1"/>
    <property type="molecule type" value="Transcribed_RNA"/>
</dbReference>
<sequence>QITQTFHEIDEVKVEKMEQKTKSPENLFKFKDSQTEKYEKTESKVENDSQKDEIDVKDNHKDQAQHEDQQVHAQKIVQSRKLNDVLKSLNITVQHIVDGLKFLTPAQIRQIKTETAKFVVSNSEQFEPNPTLQQIMYPYFHAFSKYDSQLVMVLHQNNLLGLKNQIIYRKTELQHRKLKKLQFLKHKLFISFSYKQKFEILQNLYQKRLNFIDQAPKELKQFFDRKLDQISFIYKQKQFILLKRVFQHTKNSFLQQTQQNSQKVIKKLIFIQDLNKKALLVQLLQKSEFNLKFQRRIHYKQKNLQLKVKVSTGQLILKQELQLYNFYLKLRQIQLYNYNLLQTANYLVQMAELAFENSLKLQKSNIYFQTLNLKNFDFFEVQLKALTNEQVQKILKSVLENPQIVRNDDLRPFSKVINRVYPEFRNFGHQVIMHMAEFQLQNESDLLLQVSKSAMKCYKNDFKEIKELDKEFDVLMLEDAVLNYNTEFIQENLDLINQLKINELIQLSQKEIELYFDEKEKEKLLAYQTWPKVFTFYVLNKKQSGKTLFELYKLKNEEVQSFKAAILNHNLEFVMNNLSLKQFLVCYNLVQNWIQTSDLVFIEDKQVRKFVVLYKNLDEEVYNFYIGFKTIDGAGLKKHIMQKRLLKRVE</sequence>
<dbReference type="AlphaFoldDB" id="A0A146JZL0"/>
<reference evidence="2" key="1">
    <citation type="submission" date="2015-07" db="EMBL/GenBank/DDBJ databases">
        <title>Adaptation to a free-living lifestyle via gene acquisitions in the diplomonad Trepomonas sp. PC1.</title>
        <authorList>
            <person name="Xu F."/>
            <person name="Jerlstrom-Hultqvist J."/>
            <person name="Kolisko M."/>
            <person name="Simpson A.G.B."/>
            <person name="Roger A.J."/>
            <person name="Svard S.G."/>
            <person name="Andersson J.O."/>
        </authorList>
    </citation>
    <scope>NUCLEOTIDE SEQUENCE</scope>
    <source>
        <strain evidence="2">PC1</strain>
    </source>
</reference>
<feature type="region of interest" description="Disordered" evidence="1">
    <location>
        <begin position="16"/>
        <end position="71"/>
    </location>
</feature>
<feature type="compositionally biased region" description="Basic and acidic residues" evidence="1">
    <location>
        <begin position="16"/>
        <end position="70"/>
    </location>
</feature>
<feature type="non-terminal residue" evidence="2">
    <location>
        <position position="1"/>
    </location>
</feature>
<feature type="non-terminal residue" evidence="2">
    <location>
        <position position="650"/>
    </location>
</feature>
<organism evidence="2">
    <name type="scientific">Trepomonas sp. PC1</name>
    <dbReference type="NCBI Taxonomy" id="1076344"/>
    <lineage>
        <taxon>Eukaryota</taxon>
        <taxon>Metamonada</taxon>
        <taxon>Diplomonadida</taxon>
        <taxon>Hexamitidae</taxon>
        <taxon>Hexamitinae</taxon>
        <taxon>Trepomonas</taxon>
    </lineage>
</organism>